<dbReference type="GO" id="GO:0051537">
    <property type="term" value="F:2 iron, 2 sulfur cluster binding"/>
    <property type="evidence" value="ECO:0007669"/>
    <property type="project" value="UniProtKB-KW"/>
</dbReference>
<evidence type="ECO:0000256" key="8">
    <source>
        <dbReference type="ARBA" id="ARBA00023004"/>
    </source>
</evidence>
<accession>A0A0F7STA1</accession>
<evidence type="ECO:0000313" key="11">
    <source>
        <dbReference type="EMBL" id="CED83795.1"/>
    </source>
</evidence>
<evidence type="ECO:0000256" key="9">
    <source>
        <dbReference type="ARBA" id="ARBA00023014"/>
    </source>
</evidence>
<dbReference type="GO" id="GO:0016651">
    <property type="term" value="F:oxidoreductase activity, acting on NAD(P)H"/>
    <property type="evidence" value="ECO:0007669"/>
    <property type="project" value="TreeGrafter"/>
</dbReference>
<dbReference type="Gene3D" id="3.30.390.30">
    <property type="match status" value="1"/>
</dbReference>
<sequence>MASVTNPDKEAVTKEVDCTFDDLLEGKMKQVGFGEGKILLSKIDGKIYATSAICTHYGAPLAKGVLTSTGRVVCPWHGACFSVKTGDIEDAPGLDALHAYTVIPSSNTSEKIKIQADLKIVESKKGKNPCDERKGVARKTKKNERVVIVGGGSGGAGAIEGLRELGFRGKITVISKEPHGPIDRTKLSKALTTDASKIALRPASEYESPPYSIELITSTEVTALDLKGDKIIYGDGKEMVYDHLVMATGADPNRLPLDGIDLKNVFQLRGIEDSKKIDAALKEGSKLVLVGSSFISMELAVVASKRKLASLDVVGMESVPFENVLGKEVGKGFKTYHEKQGVTFHMEAEIDSFVSKDGTDKVGGVKLKNGKTFEADLVVLGVGAKPNTSLLKDAGIEIEKDNSVKVDGFLRVQGLKNVYAVGDIATYPYRGGMTRIEHWNVAANHGRAAAESIAGDPANKKPFSKIPIFWSAQGAQLRYCGNSKGFDDVYVNGDAAELNFAAYYAKGEDIIAVASMAQDPLNSHCSELLRLEKMPSMSEVKGGKNPLDIALTA</sequence>
<dbReference type="EMBL" id="LN483157">
    <property type="protein sequence ID" value="CED83795.1"/>
    <property type="molecule type" value="Genomic_DNA"/>
</dbReference>
<keyword evidence="6" id="KW-0274">FAD</keyword>
<reference evidence="11" key="1">
    <citation type="submission" date="2014-08" db="EMBL/GenBank/DDBJ databases">
        <authorList>
            <person name="Sharma Rahul"/>
            <person name="Thines Marco"/>
        </authorList>
    </citation>
    <scope>NUCLEOTIDE SEQUENCE</scope>
</reference>
<dbReference type="Gene3D" id="3.50.50.60">
    <property type="entry name" value="FAD/NAD(P)-binding domain"/>
    <property type="match status" value="2"/>
</dbReference>
<evidence type="ECO:0000256" key="4">
    <source>
        <dbReference type="ARBA" id="ARBA00022714"/>
    </source>
</evidence>
<dbReference type="PANTHER" id="PTHR43557:SF2">
    <property type="entry name" value="RIESKE DOMAIN-CONTAINING PROTEIN-RELATED"/>
    <property type="match status" value="1"/>
</dbReference>
<protein>
    <submittedName>
        <fullName evidence="11">Flavo protein</fullName>
    </submittedName>
</protein>
<dbReference type="AlphaFoldDB" id="A0A0F7STA1"/>
<comment type="similarity">
    <text evidence="2">Belongs to the FAD-dependent oxidoreductase family.</text>
</comment>
<keyword evidence="4" id="KW-0001">2Fe-2S</keyword>
<dbReference type="PRINTS" id="PR00368">
    <property type="entry name" value="FADPNR"/>
</dbReference>
<dbReference type="InterPro" id="IPR050446">
    <property type="entry name" value="FAD-oxidoreductase/Apoptosis"/>
</dbReference>
<keyword evidence="5" id="KW-0479">Metal-binding</keyword>
<organism evidence="11">
    <name type="scientific">Phaffia rhodozyma</name>
    <name type="common">Yeast</name>
    <name type="synonym">Xanthophyllomyces dendrorhous</name>
    <dbReference type="NCBI Taxonomy" id="264483"/>
    <lineage>
        <taxon>Eukaryota</taxon>
        <taxon>Fungi</taxon>
        <taxon>Dikarya</taxon>
        <taxon>Basidiomycota</taxon>
        <taxon>Agaricomycotina</taxon>
        <taxon>Tremellomycetes</taxon>
        <taxon>Cystofilobasidiales</taxon>
        <taxon>Mrakiaceae</taxon>
        <taxon>Phaffia</taxon>
    </lineage>
</organism>
<evidence type="ECO:0000256" key="3">
    <source>
        <dbReference type="ARBA" id="ARBA00022630"/>
    </source>
</evidence>
<dbReference type="SUPFAM" id="SSF50022">
    <property type="entry name" value="ISP domain"/>
    <property type="match status" value="1"/>
</dbReference>
<evidence type="ECO:0000256" key="1">
    <source>
        <dbReference type="ARBA" id="ARBA00001974"/>
    </source>
</evidence>
<keyword evidence="8" id="KW-0408">Iron</keyword>
<dbReference type="SUPFAM" id="SSF55424">
    <property type="entry name" value="FAD/NAD-linked reductases, dimerisation (C-terminal) domain"/>
    <property type="match status" value="1"/>
</dbReference>
<evidence type="ECO:0000256" key="7">
    <source>
        <dbReference type="ARBA" id="ARBA00023002"/>
    </source>
</evidence>
<dbReference type="InterPro" id="IPR036922">
    <property type="entry name" value="Rieske_2Fe-2S_sf"/>
</dbReference>
<dbReference type="InterPro" id="IPR017941">
    <property type="entry name" value="Rieske_2Fe-2S"/>
</dbReference>
<evidence type="ECO:0000256" key="5">
    <source>
        <dbReference type="ARBA" id="ARBA00022723"/>
    </source>
</evidence>
<dbReference type="InterPro" id="IPR023753">
    <property type="entry name" value="FAD/NAD-binding_dom"/>
</dbReference>
<dbReference type="InterPro" id="IPR016156">
    <property type="entry name" value="FAD/NAD-linked_Rdtase_dimer_sf"/>
</dbReference>
<feature type="domain" description="Rieske" evidence="10">
    <location>
        <begin position="15"/>
        <end position="111"/>
    </location>
</feature>
<keyword evidence="3" id="KW-0285">Flavoprotein</keyword>
<dbReference type="SUPFAM" id="SSF51905">
    <property type="entry name" value="FAD/NAD(P)-binding domain"/>
    <property type="match status" value="1"/>
</dbReference>
<dbReference type="Gene3D" id="2.102.10.10">
    <property type="entry name" value="Rieske [2Fe-2S] iron-sulphur domain"/>
    <property type="match status" value="1"/>
</dbReference>
<name>A0A0F7STA1_PHARH</name>
<keyword evidence="9" id="KW-0411">Iron-sulfur</keyword>
<dbReference type="PRINTS" id="PR00411">
    <property type="entry name" value="PNDRDTASEI"/>
</dbReference>
<dbReference type="GO" id="GO:0046872">
    <property type="term" value="F:metal ion binding"/>
    <property type="evidence" value="ECO:0007669"/>
    <property type="project" value="UniProtKB-KW"/>
</dbReference>
<dbReference type="InterPro" id="IPR036188">
    <property type="entry name" value="FAD/NAD-bd_sf"/>
</dbReference>
<dbReference type="Pfam" id="PF00355">
    <property type="entry name" value="Rieske"/>
    <property type="match status" value="1"/>
</dbReference>
<dbReference type="Pfam" id="PF07992">
    <property type="entry name" value="Pyr_redox_2"/>
    <property type="match status" value="1"/>
</dbReference>
<dbReference type="CDD" id="cd03478">
    <property type="entry name" value="Rieske_AIFL_N"/>
    <property type="match status" value="1"/>
</dbReference>
<proteinExistence type="inferred from homology"/>
<keyword evidence="7" id="KW-0560">Oxidoreductase</keyword>
<dbReference type="PANTHER" id="PTHR43557">
    <property type="entry name" value="APOPTOSIS-INDUCING FACTOR 1"/>
    <property type="match status" value="1"/>
</dbReference>
<dbReference type="GO" id="GO:0005737">
    <property type="term" value="C:cytoplasm"/>
    <property type="evidence" value="ECO:0007669"/>
    <property type="project" value="TreeGrafter"/>
</dbReference>
<comment type="cofactor">
    <cofactor evidence="1">
        <name>FAD</name>
        <dbReference type="ChEBI" id="CHEBI:57692"/>
    </cofactor>
</comment>
<evidence type="ECO:0000256" key="6">
    <source>
        <dbReference type="ARBA" id="ARBA00022827"/>
    </source>
</evidence>
<evidence type="ECO:0000256" key="2">
    <source>
        <dbReference type="ARBA" id="ARBA00006442"/>
    </source>
</evidence>
<evidence type="ECO:0000259" key="10">
    <source>
        <dbReference type="PROSITE" id="PS51296"/>
    </source>
</evidence>
<dbReference type="PROSITE" id="PS51296">
    <property type="entry name" value="RIESKE"/>
    <property type="match status" value="1"/>
</dbReference>